<organism evidence="1 2">
    <name type="scientific">Erwinia phage PhiEaH1</name>
    <dbReference type="NCBI Taxonomy" id="1401669"/>
    <lineage>
        <taxon>Viruses</taxon>
        <taxon>Duplodnaviria</taxon>
        <taxon>Heunggongvirae</taxon>
        <taxon>Uroviricota</taxon>
        <taxon>Caudoviricetes</taxon>
        <taxon>Chimalliviridae</taxon>
        <taxon>Iapetusvirus</taxon>
        <taxon>Iapetusvirus EaH1</taxon>
    </lineage>
</organism>
<name>W8D044_9CAUD</name>
<dbReference type="RefSeq" id="YP_009010090.1">
    <property type="nucleotide sequence ID" value="NC_023610.1"/>
</dbReference>
<evidence type="ECO:0000313" key="1">
    <source>
        <dbReference type="EMBL" id="AGX01759.1"/>
    </source>
</evidence>
<protein>
    <submittedName>
        <fullName evidence="1">Uncharacterized protein</fullName>
    </submittedName>
</protein>
<dbReference type="KEGG" id="vg:18500936"/>
<dbReference type="Proteomes" id="UP000204235">
    <property type="component" value="Segment"/>
</dbReference>
<proteinExistence type="predicted"/>
<reference evidence="1 2" key="1">
    <citation type="journal article" date="2014" name="FEMS Microbiol. Lett.">
        <title>The genome of the Erwinia amylovora phage PhiEaH1 reveals greater diversity and broadens the applicability of phages for the treatment of fire blight.</title>
        <authorList>
            <person name="Meczker K."/>
            <person name="Domotor D."/>
            <person name="Vass J."/>
            <person name="Rakhely G."/>
            <person name="Schneider G."/>
            <person name="Kovacs T."/>
        </authorList>
    </citation>
    <scope>NUCLEOTIDE SEQUENCE [LARGE SCALE GENOMIC DNA]</scope>
</reference>
<dbReference type="EMBL" id="KF623294">
    <property type="protein sequence ID" value="AGX01759.1"/>
    <property type="molecule type" value="Genomic_DNA"/>
</dbReference>
<sequence length="114" mass="13281">MGVSKMAKWLIWEEEQKKGWYEWITGRPQVIQDIAEKYNLVGDELYRLKTTGQRVMLHSLSEDGTITVTILRKYNFDVRPFDFDKQVFGINPADLEPCDLPEGVEPEVMGNEEE</sequence>
<evidence type="ECO:0000313" key="2">
    <source>
        <dbReference type="Proteomes" id="UP000204235"/>
    </source>
</evidence>
<accession>W8D044</accession>
<keyword evidence="2" id="KW-1185">Reference proteome</keyword>
<dbReference type="GeneID" id="18500936"/>